<dbReference type="AlphaFoldDB" id="A0A9D4HNB1"/>
<protein>
    <recommendedName>
        <fullName evidence="3">Malic enzyme</fullName>
    </recommendedName>
</protein>
<dbReference type="EMBL" id="JAIWYP010000012">
    <property type="protein sequence ID" value="KAH3724916.1"/>
    <property type="molecule type" value="Genomic_DNA"/>
</dbReference>
<reference evidence="1" key="2">
    <citation type="submission" date="2020-11" db="EMBL/GenBank/DDBJ databases">
        <authorList>
            <person name="McCartney M.A."/>
            <person name="Auch B."/>
            <person name="Kono T."/>
            <person name="Mallez S."/>
            <person name="Becker A."/>
            <person name="Gohl D.M."/>
            <person name="Silverstein K.A.T."/>
            <person name="Koren S."/>
            <person name="Bechman K.B."/>
            <person name="Herman A."/>
            <person name="Abrahante J.E."/>
            <person name="Garbe J."/>
        </authorList>
    </citation>
    <scope>NUCLEOTIDE SEQUENCE</scope>
    <source>
        <strain evidence="1">Duluth1</strain>
        <tissue evidence="1">Whole animal</tissue>
    </source>
</reference>
<dbReference type="Gene3D" id="3.40.50.720">
    <property type="entry name" value="NAD(P)-binding Rossmann-like Domain"/>
    <property type="match status" value="1"/>
</dbReference>
<keyword evidence="2" id="KW-1185">Reference proteome</keyword>
<evidence type="ECO:0000313" key="2">
    <source>
        <dbReference type="Proteomes" id="UP000828390"/>
    </source>
</evidence>
<evidence type="ECO:0008006" key="3">
    <source>
        <dbReference type="Google" id="ProtNLM"/>
    </source>
</evidence>
<comment type="caution">
    <text evidence="1">The sequence shown here is derived from an EMBL/GenBank/DDBJ whole genome shotgun (WGS) entry which is preliminary data.</text>
</comment>
<gene>
    <name evidence="1" type="ORF">DPMN_050743</name>
</gene>
<dbReference type="InterPro" id="IPR036291">
    <property type="entry name" value="NAD(P)-bd_dom_sf"/>
</dbReference>
<evidence type="ECO:0000313" key="1">
    <source>
        <dbReference type="EMBL" id="KAH3724916.1"/>
    </source>
</evidence>
<proteinExistence type="predicted"/>
<sequence>MVTREHLAEGRVYPSLADIREVSTNIAIHLAEFAYRNRLAFHFPEPADKGKFIRSHQYNIDYETYVPALYNWPGHNVV</sequence>
<name>A0A9D4HNB1_DREPO</name>
<organism evidence="1 2">
    <name type="scientific">Dreissena polymorpha</name>
    <name type="common">Zebra mussel</name>
    <name type="synonym">Mytilus polymorpha</name>
    <dbReference type="NCBI Taxonomy" id="45954"/>
    <lineage>
        <taxon>Eukaryota</taxon>
        <taxon>Metazoa</taxon>
        <taxon>Spiralia</taxon>
        <taxon>Lophotrochozoa</taxon>
        <taxon>Mollusca</taxon>
        <taxon>Bivalvia</taxon>
        <taxon>Autobranchia</taxon>
        <taxon>Heteroconchia</taxon>
        <taxon>Euheterodonta</taxon>
        <taxon>Imparidentia</taxon>
        <taxon>Neoheterodontei</taxon>
        <taxon>Myida</taxon>
        <taxon>Dreissenoidea</taxon>
        <taxon>Dreissenidae</taxon>
        <taxon>Dreissena</taxon>
    </lineage>
</organism>
<dbReference type="SUPFAM" id="SSF51735">
    <property type="entry name" value="NAD(P)-binding Rossmann-fold domains"/>
    <property type="match status" value="1"/>
</dbReference>
<dbReference type="Proteomes" id="UP000828390">
    <property type="component" value="Unassembled WGS sequence"/>
</dbReference>
<accession>A0A9D4HNB1</accession>
<reference evidence="1" key="1">
    <citation type="journal article" date="2019" name="bioRxiv">
        <title>The Genome of the Zebra Mussel, Dreissena polymorpha: A Resource for Invasive Species Research.</title>
        <authorList>
            <person name="McCartney M.A."/>
            <person name="Auch B."/>
            <person name="Kono T."/>
            <person name="Mallez S."/>
            <person name="Zhang Y."/>
            <person name="Obille A."/>
            <person name="Becker A."/>
            <person name="Abrahante J.E."/>
            <person name="Garbe J."/>
            <person name="Badalamenti J.P."/>
            <person name="Herman A."/>
            <person name="Mangelson H."/>
            <person name="Liachko I."/>
            <person name="Sullivan S."/>
            <person name="Sone E.D."/>
            <person name="Koren S."/>
            <person name="Silverstein K.A.T."/>
            <person name="Beckman K.B."/>
            <person name="Gohl D.M."/>
        </authorList>
    </citation>
    <scope>NUCLEOTIDE SEQUENCE</scope>
    <source>
        <strain evidence="1">Duluth1</strain>
        <tissue evidence="1">Whole animal</tissue>
    </source>
</reference>